<evidence type="ECO:0000313" key="1">
    <source>
        <dbReference type="EMBL" id="KAJ2965722.1"/>
    </source>
</evidence>
<dbReference type="Proteomes" id="UP001143910">
    <property type="component" value="Unassembled WGS sequence"/>
</dbReference>
<dbReference type="EMBL" id="JANJQO010002878">
    <property type="protein sequence ID" value="KAJ2965722.1"/>
    <property type="molecule type" value="Genomic_DNA"/>
</dbReference>
<protein>
    <submittedName>
        <fullName evidence="1">Uncharacterized protein</fullName>
    </submittedName>
</protein>
<proteinExistence type="predicted"/>
<accession>A0ACC1MFH6</accession>
<organism evidence="1 2">
    <name type="scientific">Zarea fungicola</name>
    <dbReference type="NCBI Taxonomy" id="93591"/>
    <lineage>
        <taxon>Eukaryota</taxon>
        <taxon>Fungi</taxon>
        <taxon>Dikarya</taxon>
        <taxon>Ascomycota</taxon>
        <taxon>Pezizomycotina</taxon>
        <taxon>Sordariomycetes</taxon>
        <taxon>Hypocreomycetidae</taxon>
        <taxon>Hypocreales</taxon>
        <taxon>Cordycipitaceae</taxon>
        <taxon>Zarea</taxon>
    </lineage>
</organism>
<keyword evidence="2" id="KW-1185">Reference proteome</keyword>
<name>A0ACC1MFH6_9HYPO</name>
<evidence type="ECO:0000313" key="2">
    <source>
        <dbReference type="Proteomes" id="UP001143910"/>
    </source>
</evidence>
<reference evidence="1" key="1">
    <citation type="submission" date="2022-08" db="EMBL/GenBank/DDBJ databases">
        <title>Genome Sequence of Lecanicillium fungicola.</title>
        <authorList>
            <person name="Buettner E."/>
        </authorList>
    </citation>
    <scope>NUCLEOTIDE SEQUENCE</scope>
    <source>
        <strain evidence="1">Babe33</strain>
    </source>
</reference>
<gene>
    <name evidence="1" type="ORF">NQ176_g10479</name>
</gene>
<sequence length="278" mass="31431">MNTANAAPRSVKSSLKGGPEDNSLLTVVKNSKTETEEPQPQKPAEEKRLGAFHRAQPRKFDVLWGRATSQRFFVLKRERCDAESCPQEDFELAGTTGNVYSIKIARQPQCNCPHGLKGHRTTTYTNHVALLSSELKEIYSKLPQSGSDVDDPDADSKNRKVVDGECAICYMDLDKVSSKSIVWCRATCGHNFYKVCFDTWSRACGTLKLTCPQCRSPWETEDRDAGAITVVNKAQAVDSVDGYVNVARLSRHIDYSTYSPYSSWLDQRYRYQNWLRRL</sequence>
<comment type="caution">
    <text evidence="1">The sequence shown here is derived from an EMBL/GenBank/DDBJ whole genome shotgun (WGS) entry which is preliminary data.</text>
</comment>